<feature type="compositionally biased region" description="Basic residues" evidence="1">
    <location>
        <begin position="70"/>
        <end position="79"/>
    </location>
</feature>
<sequence length="336" mass="37188">MDTQAPDNNQPSTVAPASGGLSTDTIIIIVGAVAGTLFLFVIIMLCIVGCMYHRKSKRNDDDENAGNVKKLSKKSKKSKQLQQSLAGRDRIFRPVDWNDPEGPEGKHDISDIDQILFDESRSRRGSVAVRNPAYKDDDEIQMENNGYPYRMGNGVPSRPPNLEMLPPERRQSTKSIASSKRPSLPPSSPTESTQISILDMQRTWGGPDLTADIEEDFGHQEFNRSRRTSRLSTVSGAHNDLEIDFSVFAGGGRGSALQSQENTLRRSFRSRNQAIVDFYESGYSNSIGARSAASLPMSKLDYQIESDEKPNDGSGWGTGNRLLWQKRQFQSGITSP</sequence>
<feature type="region of interest" description="Disordered" evidence="1">
    <location>
        <begin position="153"/>
        <end position="194"/>
    </location>
</feature>
<protein>
    <submittedName>
        <fullName evidence="3">Uncharacterized protein</fullName>
    </submittedName>
</protein>
<dbReference type="InParanoid" id="A0A7M7THC3"/>
<dbReference type="PANTHER" id="PTHR36089">
    <property type="entry name" value="CHITIN SYNTHASE 3 COMPLEX PROTEIN CSI2-RELATED"/>
    <property type="match status" value="1"/>
</dbReference>
<dbReference type="RefSeq" id="XP_800290.2">
    <property type="nucleotide sequence ID" value="XM_795197.5"/>
</dbReference>
<organism evidence="3 4">
    <name type="scientific">Strongylocentrotus purpuratus</name>
    <name type="common">Purple sea urchin</name>
    <dbReference type="NCBI Taxonomy" id="7668"/>
    <lineage>
        <taxon>Eukaryota</taxon>
        <taxon>Metazoa</taxon>
        <taxon>Echinodermata</taxon>
        <taxon>Eleutherozoa</taxon>
        <taxon>Echinozoa</taxon>
        <taxon>Echinoidea</taxon>
        <taxon>Euechinoidea</taxon>
        <taxon>Echinacea</taxon>
        <taxon>Camarodonta</taxon>
        <taxon>Echinidea</taxon>
        <taxon>Strongylocentrotidae</taxon>
        <taxon>Strongylocentrotus</taxon>
    </lineage>
</organism>
<dbReference type="KEGG" id="spu:584497"/>
<dbReference type="EnsemblMetazoa" id="XM_795197">
    <property type="protein sequence ID" value="XP_800290"/>
    <property type="gene ID" value="LOC584497"/>
</dbReference>
<reference evidence="4" key="1">
    <citation type="submission" date="2015-02" db="EMBL/GenBank/DDBJ databases">
        <title>Genome sequencing for Strongylocentrotus purpuratus.</title>
        <authorList>
            <person name="Murali S."/>
            <person name="Liu Y."/>
            <person name="Vee V."/>
            <person name="English A."/>
            <person name="Wang M."/>
            <person name="Skinner E."/>
            <person name="Han Y."/>
            <person name="Muzny D.M."/>
            <person name="Worley K.C."/>
            <person name="Gibbs R.A."/>
        </authorList>
    </citation>
    <scope>NUCLEOTIDE SEQUENCE</scope>
</reference>
<feature type="region of interest" description="Disordered" evidence="1">
    <location>
        <begin position="57"/>
        <end position="111"/>
    </location>
</feature>
<dbReference type="OrthoDB" id="10402152at2759"/>
<evidence type="ECO:0000256" key="2">
    <source>
        <dbReference type="SAM" id="Phobius"/>
    </source>
</evidence>
<evidence type="ECO:0000313" key="4">
    <source>
        <dbReference type="Proteomes" id="UP000007110"/>
    </source>
</evidence>
<reference evidence="3" key="2">
    <citation type="submission" date="2021-01" db="UniProtKB">
        <authorList>
            <consortium name="EnsemblMetazoa"/>
        </authorList>
    </citation>
    <scope>IDENTIFICATION</scope>
</reference>
<keyword evidence="2" id="KW-1133">Transmembrane helix</keyword>
<evidence type="ECO:0000256" key="1">
    <source>
        <dbReference type="SAM" id="MobiDB-lite"/>
    </source>
</evidence>
<feature type="transmembrane region" description="Helical" evidence="2">
    <location>
        <begin position="26"/>
        <end position="48"/>
    </location>
</feature>
<name>A0A7M7THC3_STRPU</name>
<dbReference type="InterPro" id="IPR051009">
    <property type="entry name" value="PRM"/>
</dbReference>
<dbReference type="AlphaFoldDB" id="A0A7M7THC3"/>
<keyword evidence="2" id="KW-0812">Transmembrane</keyword>
<accession>A0A7M7THC3</accession>
<dbReference type="Proteomes" id="UP000007110">
    <property type="component" value="Unassembled WGS sequence"/>
</dbReference>
<keyword evidence="2" id="KW-0472">Membrane</keyword>
<evidence type="ECO:0000313" key="3">
    <source>
        <dbReference type="EnsemblMetazoa" id="XP_800290"/>
    </source>
</evidence>
<dbReference type="GeneID" id="584497"/>
<dbReference type="OMA" id="AMRNPAY"/>
<proteinExistence type="predicted"/>
<keyword evidence="4" id="KW-1185">Reference proteome</keyword>
<dbReference type="PANTHER" id="PTHR36089:SF1">
    <property type="entry name" value="CHITIN SYNTHASE 3 COMPLEX PROTEIN CSI2-RELATED"/>
    <property type="match status" value="1"/>
</dbReference>